<accession>A0A8C4DRC1</accession>
<reference evidence="1" key="1">
    <citation type="submission" date="2025-08" db="UniProtKB">
        <authorList>
            <consortium name="Ensembl"/>
        </authorList>
    </citation>
    <scope>IDENTIFICATION</scope>
</reference>
<proteinExistence type="predicted"/>
<dbReference type="AlphaFoldDB" id="A0A8C4DRC1"/>
<evidence type="ECO:0000313" key="2">
    <source>
        <dbReference type="Proteomes" id="UP000694389"/>
    </source>
</evidence>
<reference evidence="1" key="2">
    <citation type="submission" date="2025-09" db="UniProtKB">
        <authorList>
            <consortium name="Ensembl"/>
        </authorList>
    </citation>
    <scope>IDENTIFICATION</scope>
</reference>
<evidence type="ECO:0000313" key="1">
    <source>
        <dbReference type="Ensembl" id="ENSDLAP00005008307.1"/>
    </source>
</evidence>
<dbReference type="Proteomes" id="UP000694389">
    <property type="component" value="Unassembled WGS sequence"/>
</dbReference>
<protein>
    <submittedName>
        <fullName evidence="1">Uncharacterized protein</fullName>
    </submittedName>
</protein>
<name>A0A8C4DRC1_DICLA</name>
<dbReference type="Ensembl" id="ENSDLAT00005009116.2">
    <property type="protein sequence ID" value="ENSDLAP00005008307.1"/>
    <property type="gene ID" value="ENSDLAG00005004394.2"/>
</dbReference>
<organism evidence="1 2">
    <name type="scientific">Dicentrarchus labrax</name>
    <name type="common">European seabass</name>
    <name type="synonym">Morone labrax</name>
    <dbReference type="NCBI Taxonomy" id="13489"/>
    <lineage>
        <taxon>Eukaryota</taxon>
        <taxon>Metazoa</taxon>
        <taxon>Chordata</taxon>
        <taxon>Craniata</taxon>
        <taxon>Vertebrata</taxon>
        <taxon>Euteleostomi</taxon>
        <taxon>Actinopterygii</taxon>
        <taxon>Neopterygii</taxon>
        <taxon>Teleostei</taxon>
        <taxon>Neoteleostei</taxon>
        <taxon>Acanthomorphata</taxon>
        <taxon>Eupercaria</taxon>
        <taxon>Moronidae</taxon>
        <taxon>Dicentrarchus</taxon>
    </lineage>
</organism>
<keyword evidence="2" id="KW-1185">Reference proteome</keyword>
<dbReference type="GeneTree" id="ENSGT01120000273306"/>
<sequence>VHNALHSDFTRVRVHVEQFTHLEGCVSAKCVGDLPIRALIQVRGVQLQHQRPPLCVLHQARPHQLSKLASIIARLDIQYEVLVCA</sequence>